<dbReference type="RefSeq" id="WP_068005195.1">
    <property type="nucleotide sequence ID" value="NZ_QQBC01000002.1"/>
</dbReference>
<dbReference type="AlphaFoldDB" id="A0A370IAF8"/>
<dbReference type="STRING" id="1210086.GCA_001613105_06146"/>
<dbReference type="EMBL" id="QQBC01000002">
    <property type="protein sequence ID" value="RDI67697.1"/>
    <property type="molecule type" value="Genomic_DNA"/>
</dbReference>
<dbReference type="InterPro" id="IPR044918">
    <property type="entry name" value="DUF3349_helical"/>
</dbReference>
<sequence>MPLSEFLAKVVDWLRAGYPQGVPESDYLPLLALLSRRLSREEVRQVASALVEQGAVPAERADAGVIITRLTDEMPRESDLARVRAHLVAGGWPVDDTWPEPPA</sequence>
<organism evidence="1 2">
    <name type="scientific">Nocardia pseudobrasiliensis</name>
    <dbReference type="NCBI Taxonomy" id="45979"/>
    <lineage>
        <taxon>Bacteria</taxon>
        <taxon>Bacillati</taxon>
        <taxon>Actinomycetota</taxon>
        <taxon>Actinomycetes</taxon>
        <taxon>Mycobacteriales</taxon>
        <taxon>Nocardiaceae</taxon>
        <taxon>Nocardia</taxon>
    </lineage>
</organism>
<dbReference type="InterPro" id="IPR021784">
    <property type="entry name" value="DUF3349"/>
</dbReference>
<gene>
    <name evidence="1" type="ORF">DFR76_10294</name>
</gene>
<comment type="caution">
    <text evidence="1">The sequence shown here is derived from an EMBL/GenBank/DDBJ whole genome shotgun (WGS) entry which is preliminary data.</text>
</comment>
<dbReference type="Gene3D" id="1.10.150.430">
    <property type="entry name" value="DUF3349, helical bundle"/>
    <property type="match status" value="1"/>
</dbReference>
<evidence type="ECO:0000313" key="1">
    <source>
        <dbReference type="EMBL" id="RDI67697.1"/>
    </source>
</evidence>
<name>A0A370IAF8_9NOCA</name>
<protein>
    <submittedName>
        <fullName evidence="1">Uncharacterized protein DUF3349</fullName>
    </submittedName>
</protein>
<dbReference type="Proteomes" id="UP000254869">
    <property type="component" value="Unassembled WGS sequence"/>
</dbReference>
<proteinExistence type="predicted"/>
<accession>A0A370IAF8</accession>
<reference evidence="1 2" key="1">
    <citation type="submission" date="2018-07" db="EMBL/GenBank/DDBJ databases">
        <title>Genomic Encyclopedia of Type Strains, Phase IV (KMG-IV): sequencing the most valuable type-strain genomes for metagenomic binning, comparative biology and taxonomic classification.</title>
        <authorList>
            <person name="Goeker M."/>
        </authorList>
    </citation>
    <scope>NUCLEOTIDE SEQUENCE [LARGE SCALE GENOMIC DNA]</scope>
    <source>
        <strain evidence="1 2">DSM 44290</strain>
    </source>
</reference>
<evidence type="ECO:0000313" key="2">
    <source>
        <dbReference type="Proteomes" id="UP000254869"/>
    </source>
</evidence>
<dbReference type="Pfam" id="PF11829">
    <property type="entry name" value="DUF3349"/>
    <property type="match status" value="1"/>
</dbReference>
<keyword evidence="2" id="KW-1185">Reference proteome</keyword>